<sequence length="416" mass="44870">MFEFGKDLRRLFVQARESEDLGWLELISVNLLAREAKSLTTDGGRVSCSQPSQTWRRASILWREHARRSGQPDSLAKALTTAEDALKAAKSDDDRARALLAAAQAQIVKFDLYGDREAVVLAAELAREVNAKRLPTLASCAGVHARIRARQARISEKKEDRQDAAALMDAALHALTKHNPVEADDLRLDSAALALEGGIIQRDHRLLDQAGRDLTALVEASSPDQRPLTRARALALCAAGLSALAAMANDEAARKTGHDMFDAAADQFFVDHSPLDWVAIQIARSIDASAPLEPIRQSVALTTGQGTILGALALDLMISREIEAAASAGDLNDLTKIETRVRRRLAERDGVPSAIDWAVDQIAMARLMIARADLMGSDPDQAAFVLSEAAEAAQEHGVPVLADRAKGLMLSLPVRA</sequence>
<evidence type="ECO:0000313" key="2">
    <source>
        <dbReference type="Proteomes" id="UP001596152"/>
    </source>
</evidence>
<organism evidence="1 2">
    <name type="scientific">Brevundimonas staleyi</name>
    <dbReference type="NCBI Taxonomy" id="74326"/>
    <lineage>
        <taxon>Bacteria</taxon>
        <taxon>Pseudomonadati</taxon>
        <taxon>Pseudomonadota</taxon>
        <taxon>Alphaproteobacteria</taxon>
        <taxon>Caulobacterales</taxon>
        <taxon>Caulobacteraceae</taxon>
        <taxon>Brevundimonas</taxon>
    </lineage>
</organism>
<evidence type="ECO:0008006" key="3">
    <source>
        <dbReference type="Google" id="ProtNLM"/>
    </source>
</evidence>
<evidence type="ECO:0000313" key="1">
    <source>
        <dbReference type="EMBL" id="MFC5342681.1"/>
    </source>
</evidence>
<dbReference type="Proteomes" id="UP001596152">
    <property type="component" value="Unassembled WGS sequence"/>
</dbReference>
<protein>
    <recommendedName>
        <fullName evidence="3">DUF2336 domain-containing protein</fullName>
    </recommendedName>
</protein>
<dbReference type="RefSeq" id="WP_374039356.1">
    <property type="nucleotide sequence ID" value="NZ_CP169082.1"/>
</dbReference>
<name>A0ABW0FMQ0_9CAUL</name>
<reference evidence="2" key="1">
    <citation type="journal article" date="2019" name="Int. J. Syst. Evol. Microbiol.">
        <title>The Global Catalogue of Microorganisms (GCM) 10K type strain sequencing project: providing services to taxonomists for standard genome sequencing and annotation.</title>
        <authorList>
            <consortium name="The Broad Institute Genomics Platform"/>
            <consortium name="The Broad Institute Genome Sequencing Center for Infectious Disease"/>
            <person name="Wu L."/>
            <person name="Ma J."/>
        </authorList>
    </citation>
    <scope>NUCLEOTIDE SEQUENCE [LARGE SCALE GENOMIC DNA]</scope>
    <source>
        <strain evidence="2">JCM 12125</strain>
    </source>
</reference>
<dbReference type="EMBL" id="JBHSLF010000002">
    <property type="protein sequence ID" value="MFC5342681.1"/>
    <property type="molecule type" value="Genomic_DNA"/>
</dbReference>
<gene>
    <name evidence="1" type="ORF">ACFPIE_02070</name>
</gene>
<comment type="caution">
    <text evidence="1">The sequence shown here is derived from an EMBL/GenBank/DDBJ whole genome shotgun (WGS) entry which is preliminary data.</text>
</comment>
<proteinExistence type="predicted"/>
<accession>A0ABW0FMQ0</accession>
<keyword evidence="2" id="KW-1185">Reference proteome</keyword>